<evidence type="ECO:0000259" key="8">
    <source>
        <dbReference type="Pfam" id="PF17676"/>
    </source>
</evidence>
<name>A0A7W5GZW3_9PORP</name>
<dbReference type="PANTHER" id="PTHR30237">
    <property type="entry name" value="MURAMOYLTETRAPEPTIDE CARBOXYPEPTIDASE"/>
    <property type="match status" value="1"/>
</dbReference>
<proteinExistence type="inferred from homology"/>
<dbReference type="CDD" id="cd07025">
    <property type="entry name" value="Peptidase_S66"/>
    <property type="match status" value="1"/>
</dbReference>
<keyword evidence="10" id="KW-1185">Reference proteome</keyword>
<feature type="domain" description="LD-carboxypeptidase C-terminal" evidence="8">
    <location>
        <begin position="136"/>
        <end position="251"/>
    </location>
</feature>
<accession>A0A7W5GZW3</accession>
<dbReference type="InterPro" id="IPR029062">
    <property type="entry name" value="Class_I_gatase-like"/>
</dbReference>
<comment type="caution">
    <text evidence="9">The sequence shown here is derived from an EMBL/GenBank/DDBJ whole genome shotgun (WGS) entry which is preliminary data.</text>
</comment>
<dbReference type="PIRSF" id="PIRSF028757">
    <property type="entry name" value="LD-carboxypeptidase"/>
    <property type="match status" value="1"/>
</dbReference>
<comment type="similarity">
    <text evidence="1">Belongs to the peptidase S66 family.</text>
</comment>
<dbReference type="Gene3D" id="3.40.50.10740">
    <property type="entry name" value="Class I glutamine amidotransferase-like"/>
    <property type="match status" value="1"/>
</dbReference>
<dbReference type="SUPFAM" id="SSF141986">
    <property type="entry name" value="LD-carboxypeptidase A C-terminal domain-like"/>
    <property type="match status" value="1"/>
</dbReference>
<dbReference type="PANTHER" id="PTHR30237:SF2">
    <property type="entry name" value="MUREIN TETRAPEPTIDE CARBOXYPEPTIDASE"/>
    <property type="match status" value="1"/>
</dbReference>
<dbReference type="Pfam" id="PF17676">
    <property type="entry name" value="Peptidase_S66C"/>
    <property type="match status" value="1"/>
</dbReference>
<dbReference type="InterPro" id="IPR040449">
    <property type="entry name" value="Peptidase_S66_N"/>
</dbReference>
<protein>
    <submittedName>
        <fullName evidence="9">Muramoyltetrapeptide carboxypeptidase</fullName>
        <ecNumber evidence="9">3.4.17.13</ecNumber>
    </submittedName>
</protein>
<evidence type="ECO:0000256" key="4">
    <source>
        <dbReference type="ARBA" id="ARBA00022801"/>
    </source>
</evidence>
<dbReference type="GO" id="GO:0008236">
    <property type="term" value="F:serine-type peptidase activity"/>
    <property type="evidence" value="ECO:0007669"/>
    <property type="project" value="UniProtKB-KW"/>
</dbReference>
<feature type="active site" description="Charge relay system" evidence="6">
    <location>
        <position position="167"/>
    </location>
</feature>
<reference evidence="9 10" key="1">
    <citation type="submission" date="2020-08" db="EMBL/GenBank/DDBJ databases">
        <title>Genomic Encyclopedia of Type Strains, Phase IV (KMG-IV): sequencing the most valuable type-strain genomes for metagenomic binning, comparative biology and taxonomic classification.</title>
        <authorList>
            <person name="Goeker M."/>
        </authorList>
    </citation>
    <scope>NUCLEOTIDE SEQUENCE [LARGE SCALE GENOMIC DNA]</scope>
    <source>
        <strain evidence="9 10">DSM 27471</strain>
    </source>
</reference>
<keyword evidence="5" id="KW-0720">Serine protease</keyword>
<gene>
    <name evidence="9" type="ORF">FHX64_000061</name>
</gene>
<evidence type="ECO:0000256" key="2">
    <source>
        <dbReference type="ARBA" id="ARBA00022645"/>
    </source>
</evidence>
<dbReference type="InterPro" id="IPR040921">
    <property type="entry name" value="Peptidase_S66C"/>
</dbReference>
<keyword evidence="2 9" id="KW-0121">Carboxypeptidase</keyword>
<dbReference type="InterPro" id="IPR003507">
    <property type="entry name" value="S66_fam"/>
</dbReference>
<feature type="domain" description="LD-carboxypeptidase N-terminal" evidence="7">
    <location>
        <begin position="2"/>
        <end position="95"/>
    </location>
</feature>
<dbReference type="GO" id="GO:0006508">
    <property type="term" value="P:proteolysis"/>
    <property type="evidence" value="ECO:0007669"/>
    <property type="project" value="UniProtKB-KW"/>
</dbReference>
<dbReference type="EC" id="3.4.17.13" evidence="9"/>
<evidence type="ECO:0000313" key="10">
    <source>
        <dbReference type="Proteomes" id="UP000544222"/>
    </source>
</evidence>
<dbReference type="InterPro" id="IPR027478">
    <property type="entry name" value="LdcA_N"/>
</dbReference>
<evidence type="ECO:0000256" key="6">
    <source>
        <dbReference type="PIRSR" id="PIRSR028757-1"/>
    </source>
</evidence>
<keyword evidence="3" id="KW-0645">Protease</keyword>
<feature type="active site" description="Charge relay system" evidence="6">
    <location>
        <position position="236"/>
    </location>
</feature>
<dbReference type="Pfam" id="PF02016">
    <property type="entry name" value="Peptidase_S66"/>
    <property type="match status" value="1"/>
</dbReference>
<evidence type="ECO:0000256" key="1">
    <source>
        <dbReference type="ARBA" id="ARBA00010233"/>
    </source>
</evidence>
<evidence type="ECO:0000313" key="9">
    <source>
        <dbReference type="EMBL" id="MBB3185898.1"/>
    </source>
</evidence>
<organism evidence="9 10">
    <name type="scientific">Microbacter margulisiae</name>
    <dbReference type="NCBI Taxonomy" id="1350067"/>
    <lineage>
        <taxon>Bacteria</taxon>
        <taxon>Pseudomonadati</taxon>
        <taxon>Bacteroidota</taxon>
        <taxon>Bacteroidia</taxon>
        <taxon>Bacteroidales</taxon>
        <taxon>Porphyromonadaceae</taxon>
        <taxon>Microbacter</taxon>
    </lineage>
</organism>
<dbReference type="EMBL" id="JACHYB010000001">
    <property type="protein sequence ID" value="MBB3185898.1"/>
    <property type="molecule type" value="Genomic_DNA"/>
</dbReference>
<evidence type="ECO:0000259" key="7">
    <source>
        <dbReference type="Pfam" id="PF02016"/>
    </source>
</evidence>
<evidence type="ECO:0000256" key="3">
    <source>
        <dbReference type="ARBA" id="ARBA00022670"/>
    </source>
</evidence>
<evidence type="ECO:0000256" key="5">
    <source>
        <dbReference type="ARBA" id="ARBA00022825"/>
    </source>
</evidence>
<keyword evidence="4 9" id="KW-0378">Hydrolase</keyword>
<dbReference type="Proteomes" id="UP000544222">
    <property type="component" value="Unassembled WGS sequence"/>
</dbReference>
<sequence length="270" mass="30270">MQEWGLEPIVGENALNIYGRFAGTKEERISDLQWALNSKDIKAILCSRGGYGLIQIIDDVDFAHFELYPKWMIGFSDITILHSAVAAYDIASIHGSMSKYLCENSESAELLRKFLFGEIPDYTIPSNALNRNGMATGNIIGGNLSVLSGLRGTHFEPDCAGKILFIEDIGEEPYNIDRMLHNLKLGGIFEEISGLIVGYFTEYEEDPQMKATLPELIYSIVSEYNFPVCFNFPAGHNPLHYPLFFGIPATLHVKDEEVTLEFISRKKSLD</sequence>
<dbReference type="InterPro" id="IPR027461">
    <property type="entry name" value="Carboxypeptidase_A_C_sf"/>
</dbReference>
<dbReference type="SUPFAM" id="SSF52317">
    <property type="entry name" value="Class I glutamine amidotransferase-like"/>
    <property type="match status" value="1"/>
</dbReference>
<dbReference type="AlphaFoldDB" id="A0A7W5GZW3"/>
<dbReference type="GO" id="GO:0106415">
    <property type="term" value="F:muramoyltetrapeptide carboxypeptidase activity"/>
    <property type="evidence" value="ECO:0007669"/>
    <property type="project" value="UniProtKB-EC"/>
</dbReference>
<dbReference type="Gene3D" id="3.50.30.60">
    <property type="entry name" value="LD-carboxypeptidase A C-terminal domain-like"/>
    <property type="match status" value="1"/>
</dbReference>
<feature type="active site" description="Nucleophile" evidence="6">
    <location>
        <position position="76"/>
    </location>
</feature>